<evidence type="ECO:0000313" key="2">
    <source>
        <dbReference type="Proteomes" id="UP001528672"/>
    </source>
</evidence>
<gene>
    <name evidence="1" type="ORF">PSQ39_16055</name>
</gene>
<evidence type="ECO:0000313" key="1">
    <source>
        <dbReference type="EMBL" id="MDD0816153.1"/>
    </source>
</evidence>
<dbReference type="InterPro" id="IPR012434">
    <property type="entry name" value="DUF1631"/>
</dbReference>
<accession>A0ABT5MHT7</accession>
<keyword evidence="2" id="KW-1185">Reference proteome</keyword>
<reference evidence="1 2" key="1">
    <citation type="submission" date="2023-02" db="EMBL/GenBank/DDBJ databases">
        <title>Bacterial whole genome sequence for Curvibacter sp. HBC28.</title>
        <authorList>
            <person name="Le V."/>
            <person name="Ko S.-R."/>
            <person name="Ahn C.-Y."/>
            <person name="Oh H.-M."/>
        </authorList>
    </citation>
    <scope>NUCLEOTIDE SEQUENCE [LARGE SCALE GENOMIC DNA]</scope>
    <source>
        <strain evidence="1 2">HBC28</strain>
    </source>
</reference>
<protein>
    <submittedName>
        <fullName evidence="1">DUF1631 family protein</fullName>
    </submittedName>
</protein>
<sequence>MATYAATTPPGELGAQVRKRFIDVLLQGLPALAEACDTQLLALASQTGTARDMQAHRDAWLAWQDQRPSLLAGLRQAWQGAAKPSSPSPAPRAANFDVLNLELLGDDVVENKIMSSRLAASLSERVALEWGELRGRLQELQAGEELPANDVLRVETLVQLMVEQWVKCELSRDSLVAVFERLKGLMAAQLREAYRQANTWLMQRGVVANDDLRARVKRAPSSAGLELSSQSATLMSTAQDLHSARTGLGSGGGRIEDTRLLTATTPLLRARARAHGLMGQLQRLLMRSVGDVPGGFSSGRASVLAGPASGAGSFTGSGSGGMGVAGGLGAGLQLSGVASEALAQALAQAPLLQQRRDGAPMSDVLVLDATAGGVAAAAGAVREKSAELKKKTSNPAEKATIEIVALMFQSILSEERLPPTIRVWFARLQVPVLRVALAEPEFFENLSHPARLLIDRMGSCVLGFDDNAIADSALEAEIRRVVQVIEQYPETGRRVFQLVHDEFQRFLDRFLTEKSKTSRLVSVAQQVEQKETLGIQYTIELRNMLKDMPVRDEVRDFLFKVWSEVLALSAVRSGPQHETTVLFKKTAADLVWAASAKPNRADRARVIHDLPMLLQRLRQGLSLLGVNGSAQEAHIKILSETLADAFLSKTEAIPQATIDAMAKRLTHLEDYVTEEGLDELPLDAESLEVMLGVDSTSLTVVVGGGGQASEDMLAWALELQPGLWFTLDHNGSTTQVQYAWRSERRQLHLFASLDGGSYLIQLRRLAAYLQAGLLVPQEEETLTLRATREALAKLDANPERLLS</sequence>
<dbReference type="Proteomes" id="UP001528672">
    <property type="component" value="Unassembled WGS sequence"/>
</dbReference>
<dbReference type="EMBL" id="JAQSIO010000006">
    <property type="protein sequence ID" value="MDD0816153.1"/>
    <property type="molecule type" value="Genomic_DNA"/>
</dbReference>
<organism evidence="1 2">
    <name type="scientific">Curvibacter microcysteis</name>
    <dbReference type="NCBI Taxonomy" id="3026419"/>
    <lineage>
        <taxon>Bacteria</taxon>
        <taxon>Pseudomonadati</taxon>
        <taxon>Pseudomonadota</taxon>
        <taxon>Betaproteobacteria</taxon>
        <taxon>Burkholderiales</taxon>
        <taxon>Comamonadaceae</taxon>
        <taxon>Curvibacter</taxon>
    </lineage>
</organism>
<comment type="caution">
    <text evidence="1">The sequence shown here is derived from an EMBL/GenBank/DDBJ whole genome shotgun (WGS) entry which is preliminary data.</text>
</comment>
<dbReference type="RefSeq" id="WP_273927846.1">
    <property type="nucleotide sequence ID" value="NZ_JAQSIO010000006.1"/>
</dbReference>
<dbReference type="Pfam" id="PF07793">
    <property type="entry name" value="DUF1631"/>
    <property type="match status" value="1"/>
</dbReference>
<name>A0ABT5MHT7_9BURK</name>
<proteinExistence type="predicted"/>